<dbReference type="Gene3D" id="3.90.1150.10">
    <property type="entry name" value="Aspartate Aminotransferase, domain 1"/>
    <property type="match status" value="1"/>
</dbReference>
<accession>A0ABS9BSN7</accession>
<keyword evidence="3" id="KW-0808">Transferase</keyword>
<protein>
    <submittedName>
        <fullName evidence="3">Aminotransferase class V-fold PLP-dependent enzyme</fullName>
    </submittedName>
</protein>
<sequence length="386" mass="43250">MTNQKSLFQIPEGVHYLNCAYMSPLLKSVEEAGIHAMQLKRNPIQITPNDFFTGAETLRINFGKLVNCSPSQVAVIPSASYGLSTAIQNLPKDKGNKALVVADEFPSGYYSIEKWCRENGKHLLTVKPPSVTQSRGKAWNQGILESIDSDTAVVVMSSIHWADGTMYDLKAIGQKCRENGALFIVDGTQSVGALPIDVQEYRIDALVCAGYKWLMGPYSIGLAYYSEVFNNGEPLEESWMTRSNAQDFANLTKYVDSYSLGAGRYNMGEFSNFILVPMLNAAIGQILDWGVSNIQEYCDTLSKPMIRFFREHGFWVEEDDYRAKHLFGVMLPQGINREKLLLSLKEKQIYVSVRGEGIRISLHLFNTEEDVEALINALRNILAENQ</sequence>
<evidence type="ECO:0000256" key="1">
    <source>
        <dbReference type="ARBA" id="ARBA00022898"/>
    </source>
</evidence>
<reference evidence="3 4" key="1">
    <citation type="submission" date="2022-01" db="EMBL/GenBank/DDBJ databases">
        <title>Mariniradius saccharolyticus sp. nov., isolated from sediment of a river.</title>
        <authorList>
            <person name="Liu H."/>
        </authorList>
    </citation>
    <scope>NUCLEOTIDE SEQUENCE [LARGE SCALE GENOMIC DNA]</scope>
    <source>
        <strain evidence="3 4">RY-2</strain>
    </source>
</reference>
<dbReference type="EMBL" id="JAKEVZ010000005">
    <property type="protein sequence ID" value="MCF1751052.1"/>
    <property type="molecule type" value="Genomic_DNA"/>
</dbReference>
<evidence type="ECO:0000259" key="2">
    <source>
        <dbReference type="Pfam" id="PF00266"/>
    </source>
</evidence>
<dbReference type="GO" id="GO:0008483">
    <property type="term" value="F:transaminase activity"/>
    <property type="evidence" value="ECO:0007669"/>
    <property type="project" value="UniProtKB-KW"/>
</dbReference>
<dbReference type="Pfam" id="PF00266">
    <property type="entry name" value="Aminotran_5"/>
    <property type="match status" value="1"/>
</dbReference>
<dbReference type="Gene3D" id="3.40.640.10">
    <property type="entry name" value="Type I PLP-dependent aspartate aminotransferase-like (Major domain)"/>
    <property type="match status" value="1"/>
</dbReference>
<evidence type="ECO:0000313" key="3">
    <source>
        <dbReference type="EMBL" id="MCF1751052.1"/>
    </source>
</evidence>
<dbReference type="RefSeq" id="WP_234861090.1">
    <property type="nucleotide sequence ID" value="NZ_JAKEVZ010000005.1"/>
</dbReference>
<proteinExistence type="predicted"/>
<feature type="domain" description="Aminotransferase class V" evidence="2">
    <location>
        <begin position="52"/>
        <end position="374"/>
    </location>
</feature>
<dbReference type="PANTHER" id="PTHR43586">
    <property type="entry name" value="CYSTEINE DESULFURASE"/>
    <property type="match status" value="1"/>
</dbReference>
<dbReference type="Proteomes" id="UP001201449">
    <property type="component" value="Unassembled WGS sequence"/>
</dbReference>
<keyword evidence="1" id="KW-0663">Pyridoxal phosphate</keyword>
<organism evidence="3 4">
    <name type="scientific">Mariniradius sediminis</name>
    <dbReference type="NCBI Taxonomy" id="2909237"/>
    <lineage>
        <taxon>Bacteria</taxon>
        <taxon>Pseudomonadati</taxon>
        <taxon>Bacteroidota</taxon>
        <taxon>Cytophagia</taxon>
        <taxon>Cytophagales</taxon>
        <taxon>Cyclobacteriaceae</taxon>
        <taxon>Mariniradius</taxon>
    </lineage>
</organism>
<dbReference type="InterPro" id="IPR015421">
    <property type="entry name" value="PyrdxlP-dep_Trfase_major"/>
</dbReference>
<dbReference type="InterPro" id="IPR015424">
    <property type="entry name" value="PyrdxlP-dep_Trfase"/>
</dbReference>
<keyword evidence="4" id="KW-1185">Reference proteome</keyword>
<evidence type="ECO:0000313" key="4">
    <source>
        <dbReference type="Proteomes" id="UP001201449"/>
    </source>
</evidence>
<gene>
    <name evidence="3" type="ORF">L0U89_08215</name>
</gene>
<dbReference type="PANTHER" id="PTHR43586:SF15">
    <property type="entry name" value="BLR3095 PROTEIN"/>
    <property type="match status" value="1"/>
</dbReference>
<comment type="caution">
    <text evidence="3">The sequence shown here is derived from an EMBL/GenBank/DDBJ whole genome shotgun (WGS) entry which is preliminary data.</text>
</comment>
<dbReference type="InterPro" id="IPR000192">
    <property type="entry name" value="Aminotrans_V_dom"/>
</dbReference>
<keyword evidence="3" id="KW-0032">Aminotransferase</keyword>
<dbReference type="InterPro" id="IPR015422">
    <property type="entry name" value="PyrdxlP-dep_Trfase_small"/>
</dbReference>
<dbReference type="SUPFAM" id="SSF53383">
    <property type="entry name" value="PLP-dependent transferases"/>
    <property type="match status" value="1"/>
</dbReference>
<name>A0ABS9BSN7_9BACT</name>